<dbReference type="Gene3D" id="3.40.50.150">
    <property type="entry name" value="Vaccinia Virus protein VP39"/>
    <property type="match status" value="1"/>
</dbReference>
<feature type="domain" description="Methyltransferase" evidence="1">
    <location>
        <begin position="106"/>
        <end position="206"/>
    </location>
</feature>
<organism evidence="2">
    <name type="scientific">Proboscia inermis</name>
    <dbReference type="NCBI Taxonomy" id="420281"/>
    <lineage>
        <taxon>Eukaryota</taxon>
        <taxon>Sar</taxon>
        <taxon>Stramenopiles</taxon>
        <taxon>Ochrophyta</taxon>
        <taxon>Bacillariophyta</taxon>
        <taxon>Coscinodiscophyceae</taxon>
        <taxon>Rhizosoleniophycidae</taxon>
        <taxon>Rhizosoleniales</taxon>
        <taxon>Rhizosoleniaceae</taxon>
        <taxon>Proboscia</taxon>
    </lineage>
</organism>
<dbReference type="InterPro" id="IPR029063">
    <property type="entry name" value="SAM-dependent_MTases_sf"/>
</dbReference>
<dbReference type="EMBL" id="HBEL01008704">
    <property type="protein sequence ID" value="CAD8408041.1"/>
    <property type="molecule type" value="Transcribed_RNA"/>
</dbReference>
<name>A0A7S0BZW0_9STRA</name>
<proteinExistence type="predicted"/>
<protein>
    <recommendedName>
        <fullName evidence="1">Methyltransferase domain-containing protein</fullName>
    </recommendedName>
</protein>
<dbReference type="SUPFAM" id="SSF53335">
    <property type="entry name" value="S-adenosyl-L-methionine-dependent methyltransferases"/>
    <property type="match status" value="1"/>
</dbReference>
<accession>A0A7S0BZW0</accession>
<gene>
    <name evidence="2" type="ORF">PINE0816_LOCUS4161</name>
</gene>
<dbReference type="InterPro" id="IPR041698">
    <property type="entry name" value="Methyltransf_25"/>
</dbReference>
<evidence type="ECO:0000259" key="1">
    <source>
        <dbReference type="Pfam" id="PF13649"/>
    </source>
</evidence>
<evidence type="ECO:0000313" key="2">
    <source>
        <dbReference type="EMBL" id="CAD8408041.1"/>
    </source>
</evidence>
<dbReference type="CDD" id="cd02440">
    <property type="entry name" value="AdoMet_MTases"/>
    <property type="match status" value="1"/>
</dbReference>
<dbReference type="AlphaFoldDB" id="A0A7S0BZW0"/>
<sequence>MSAVVFAGMAWCNTPMKSFASSTQDDASKDQLTVSTIDDVTSNESDNLKPEEEFISAGYTRYEMTNSIIASKDTNISPGEVYEIIQSKFMFDPIQSARNEKRIPRVLDVGCGAGVSTQTLWKMGYKDIQAIDWSAAAWDRYVTDDPTARCPPSVKFYEVDDERYRAMWRSKNLPKFDAVVFNFAVNDAKAKSFAKEMLAENGRLLAPVNERNDYWLKQAFRCYDTKGDIVFSGASDIGAWSVQFQPDVTQDTCQGIWCSQYNGFQKMKK</sequence>
<reference evidence="2" key="1">
    <citation type="submission" date="2021-01" db="EMBL/GenBank/DDBJ databases">
        <authorList>
            <person name="Corre E."/>
            <person name="Pelletier E."/>
            <person name="Niang G."/>
            <person name="Scheremetjew M."/>
            <person name="Finn R."/>
            <person name="Kale V."/>
            <person name="Holt S."/>
            <person name="Cochrane G."/>
            <person name="Meng A."/>
            <person name="Brown T."/>
            <person name="Cohen L."/>
        </authorList>
    </citation>
    <scope>NUCLEOTIDE SEQUENCE</scope>
    <source>
        <strain evidence="2">CCAP1064/1</strain>
    </source>
</reference>
<dbReference type="Pfam" id="PF13649">
    <property type="entry name" value="Methyltransf_25"/>
    <property type="match status" value="1"/>
</dbReference>